<evidence type="ECO:0000259" key="4">
    <source>
        <dbReference type="Pfam" id="PF03358"/>
    </source>
</evidence>
<accession>A0ABV7A8G6</accession>
<dbReference type="GO" id="GO:0016491">
    <property type="term" value="F:oxidoreductase activity"/>
    <property type="evidence" value="ECO:0007669"/>
    <property type="project" value="UniProtKB-KW"/>
</dbReference>
<keyword evidence="1" id="KW-0285">Flavoprotein</keyword>
<dbReference type="InterPro" id="IPR005025">
    <property type="entry name" value="FMN_Rdtase-like_dom"/>
</dbReference>
<proteinExistence type="predicted"/>
<keyword evidence="6" id="KW-1185">Reference proteome</keyword>
<dbReference type="EMBL" id="JBHRRZ010000017">
    <property type="protein sequence ID" value="MFC2949099.1"/>
    <property type="molecule type" value="Genomic_DNA"/>
</dbReference>
<keyword evidence="2" id="KW-0288">FMN</keyword>
<dbReference type="Proteomes" id="UP001595387">
    <property type="component" value="Unassembled WGS sequence"/>
</dbReference>
<keyword evidence="3 5" id="KW-0560">Oxidoreductase</keyword>
<reference evidence="6" key="1">
    <citation type="journal article" date="2019" name="Int. J. Syst. Evol. Microbiol.">
        <title>The Global Catalogue of Microorganisms (GCM) 10K type strain sequencing project: providing services to taxonomists for standard genome sequencing and annotation.</title>
        <authorList>
            <consortium name="The Broad Institute Genomics Platform"/>
            <consortium name="The Broad Institute Genome Sequencing Center for Infectious Disease"/>
            <person name="Wu L."/>
            <person name="Ma J."/>
        </authorList>
    </citation>
    <scope>NUCLEOTIDE SEQUENCE [LARGE SCALE GENOMIC DNA]</scope>
    <source>
        <strain evidence="6">KCTC 13193</strain>
    </source>
</reference>
<dbReference type="PANTHER" id="PTHR43408">
    <property type="entry name" value="FMN REDUCTASE (NADPH)"/>
    <property type="match status" value="1"/>
</dbReference>
<evidence type="ECO:0000256" key="1">
    <source>
        <dbReference type="ARBA" id="ARBA00022630"/>
    </source>
</evidence>
<dbReference type="Pfam" id="PF03358">
    <property type="entry name" value="FMN_red"/>
    <property type="match status" value="1"/>
</dbReference>
<dbReference type="EC" id="1.-.-.-" evidence="5"/>
<dbReference type="Gene3D" id="3.40.50.360">
    <property type="match status" value="1"/>
</dbReference>
<evidence type="ECO:0000313" key="5">
    <source>
        <dbReference type="EMBL" id="MFC2949099.1"/>
    </source>
</evidence>
<protein>
    <submittedName>
        <fullName evidence="5">NADPH-dependent FMN reductase</fullName>
        <ecNumber evidence="5">1.-.-.-</ecNumber>
    </submittedName>
</protein>
<evidence type="ECO:0000256" key="3">
    <source>
        <dbReference type="ARBA" id="ARBA00023002"/>
    </source>
</evidence>
<sequence length="181" mass="20261">MKLIGISGSIVGSKTRATVEKVLTNIKTYLPEAEVELVDLKDYQLDFCDGRYYMDYEGDTKALIHKVMEADGYIIGTPIFQASIPGTLKNMFDLLPVDAMMNKPAGLVATAGSSKHHLVVEHQLKPILAYMKAMVLPQYVFVEEQYFNEKKEITNGEMLYRLEKLAEEVVDMGGRIGKTSC</sequence>
<feature type="domain" description="NADPH-dependent FMN reductase-like" evidence="4">
    <location>
        <begin position="1"/>
        <end position="144"/>
    </location>
</feature>
<name>A0ABV7A8G6_9BACI</name>
<organism evidence="5 6">
    <name type="scientific">Virgibacillus sediminis</name>
    <dbReference type="NCBI Taxonomy" id="202260"/>
    <lineage>
        <taxon>Bacteria</taxon>
        <taxon>Bacillati</taxon>
        <taxon>Bacillota</taxon>
        <taxon>Bacilli</taxon>
        <taxon>Bacillales</taxon>
        <taxon>Bacillaceae</taxon>
        <taxon>Virgibacillus</taxon>
    </lineage>
</organism>
<dbReference type="SUPFAM" id="SSF52218">
    <property type="entry name" value="Flavoproteins"/>
    <property type="match status" value="1"/>
</dbReference>
<evidence type="ECO:0000256" key="2">
    <source>
        <dbReference type="ARBA" id="ARBA00022643"/>
    </source>
</evidence>
<dbReference type="InterPro" id="IPR029039">
    <property type="entry name" value="Flavoprotein-like_sf"/>
</dbReference>
<dbReference type="InterPro" id="IPR051814">
    <property type="entry name" value="NAD(P)H-dep_FMN_reductase"/>
</dbReference>
<dbReference type="PANTHER" id="PTHR43408:SF2">
    <property type="entry name" value="FMN REDUCTASE (NADPH)"/>
    <property type="match status" value="1"/>
</dbReference>
<comment type="caution">
    <text evidence="5">The sequence shown here is derived from an EMBL/GenBank/DDBJ whole genome shotgun (WGS) entry which is preliminary data.</text>
</comment>
<gene>
    <name evidence="5" type="ORF">ACFODW_12210</name>
</gene>
<dbReference type="RefSeq" id="WP_390306822.1">
    <property type="nucleotide sequence ID" value="NZ_JBHRRZ010000017.1"/>
</dbReference>
<evidence type="ECO:0000313" key="6">
    <source>
        <dbReference type="Proteomes" id="UP001595387"/>
    </source>
</evidence>